<feature type="binding site" evidence="13">
    <location>
        <begin position="92"/>
        <end position="94"/>
    </location>
    <ligand>
        <name>NAD(+)</name>
        <dbReference type="ChEBI" id="CHEBI:57540"/>
    </ligand>
</feature>
<evidence type="ECO:0000259" key="15">
    <source>
        <dbReference type="Pfam" id="PF05173"/>
    </source>
</evidence>
<dbReference type="SUPFAM" id="SSF55347">
    <property type="entry name" value="Glyceraldehyde-3-phosphate dehydrogenase-like, C-terminal domain"/>
    <property type="match status" value="1"/>
</dbReference>
<feature type="domain" description="Dihydrodipicolinate reductase N-terminal" evidence="14">
    <location>
        <begin position="2"/>
        <end position="119"/>
    </location>
</feature>
<dbReference type="PANTHER" id="PTHR20836:SF0">
    <property type="entry name" value="4-HYDROXY-TETRAHYDRODIPICOLINATE REDUCTASE 1, CHLOROPLASTIC-RELATED"/>
    <property type="match status" value="1"/>
</dbReference>
<dbReference type="InterPro" id="IPR023940">
    <property type="entry name" value="DHDPR_bac"/>
</dbReference>
<comment type="subcellular location">
    <subcellularLocation>
        <location evidence="13">Cytoplasm</location>
    </subcellularLocation>
</comment>
<dbReference type="Gene3D" id="3.30.360.10">
    <property type="entry name" value="Dihydrodipicolinate Reductase, domain 2"/>
    <property type="match status" value="1"/>
</dbReference>
<dbReference type="AlphaFoldDB" id="A0A933I797"/>
<keyword evidence="5 13" id="KW-0220">Diaminopimelate biosynthesis</keyword>
<gene>
    <name evidence="13" type="primary">dapB</name>
    <name evidence="16" type="ORF">HY768_01010</name>
</gene>
<feature type="domain" description="Dihydrodipicolinate reductase C-terminal" evidence="15">
    <location>
        <begin position="122"/>
        <end position="254"/>
    </location>
</feature>
<dbReference type="GO" id="GO:0051287">
    <property type="term" value="F:NAD binding"/>
    <property type="evidence" value="ECO:0007669"/>
    <property type="project" value="UniProtKB-UniRule"/>
</dbReference>
<dbReference type="GO" id="GO:0008839">
    <property type="term" value="F:4-hydroxy-tetrahydrodipicolinate reductase"/>
    <property type="evidence" value="ECO:0007669"/>
    <property type="project" value="UniProtKB-UniRule"/>
</dbReference>
<evidence type="ECO:0000256" key="4">
    <source>
        <dbReference type="ARBA" id="ARBA00022857"/>
    </source>
</evidence>
<evidence type="ECO:0000256" key="3">
    <source>
        <dbReference type="ARBA" id="ARBA00022605"/>
    </source>
</evidence>
<dbReference type="Pfam" id="PF05173">
    <property type="entry name" value="DapB_C"/>
    <property type="match status" value="1"/>
</dbReference>
<feature type="binding site" evidence="13">
    <location>
        <position position="48"/>
    </location>
    <ligand>
        <name>NADP(+)</name>
        <dbReference type="ChEBI" id="CHEBI:58349"/>
    </ligand>
</feature>
<dbReference type="InterPro" id="IPR000846">
    <property type="entry name" value="DapB_N"/>
</dbReference>
<comment type="catalytic activity">
    <reaction evidence="11 13">
        <text>(S)-2,3,4,5-tetrahydrodipicolinate + NADP(+) + H2O = (2S,4S)-4-hydroxy-2,3,4,5-tetrahydrodipicolinate + NADPH + H(+)</text>
        <dbReference type="Rhea" id="RHEA:35331"/>
        <dbReference type="ChEBI" id="CHEBI:15377"/>
        <dbReference type="ChEBI" id="CHEBI:15378"/>
        <dbReference type="ChEBI" id="CHEBI:16845"/>
        <dbReference type="ChEBI" id="CHEBI:57783"/>
        <dbReference type="ChEBI" id="CHEBI:58349"/>
        <dbReference type="ChEBI" id="CHEBI:67139"/>
        <dbReference type="EC" id="1.17.1.8"/>
    </reaction>
</comment>
<feature type="active site" description="Proton donor" evidence="13">
    <location>
        <position position="153"/>
    </location>
</feature>
<dbReference type="EMBL" id="JACQXR010000009">
    <property type="protein sequence ID" value="MBI4725801.1"/>
    <property type="molecule type" value="Genomic_DNA"/>
</dbReference>
<feature type="binding site" evidence="13">
    <location>
        <position position="47"/>
    </location>
    <ligand>
        <name>NAD(+)</name>
        <dbReference type="ChEBI" id="CHEBI:57540"/>
    </ligand>
</feature>
<evidence type="ECO:0000256" key="12">
    <source>
        <dbReference type="ARBA" id="ARBA00049396"/>
    </source>
</evidence>
<evidence type="ECO:0000256" key="10">
    <source>
        <dbReference type="ARBA" id="ARBA00038983"/>
    </source>
</evidence>
<evidence type="ECO:0000256" key="13">
    <source>
        <dbReference type="HAMAP-Rule" id="MF_00102"/>
    </source>
</evidence>
<sequence>MINLIICGAAGRMGQAICEAAKDSKEFTIAAAVEGHGHPLVGKQLCEKIPAVVDDLLLVLQAGDVIIDFSTPEATAANAAKAAVMKKPMVIGTTGLDQKHQDLFAGMAKDIPMVVSSNMSIGVNLLYKLAYAAAKKLPKTFDADISETHHRNKKDAPSGTAVKILEEIQRARGGKPVYQRQTSDQVRGNDEIGMVSLRAGDIVGEHSVIFTGPGEQLELIHRAQSRRVFADGALLAAKFVAKAKPGLYDMQDVLGL</sequence>
<evidence type="ECO:0000313" key="17">
    <source>
        <dbReference type="Proteomes" id="UP000736328"/>
    </source>
</evidence>
<feature type="binding site" evidence="13">
    <location>
        <begin position="8"/>
        <end position="13"/>
    </location>
    <ligand>
        <name>NAD(+)</name>
        <dbReference type="ChEBI" id="CHEBI:57540"/>
    </ligand>
</feature>
<evidence type="ECO:0000256" key="8">
    <source>
        <dbReference type="ARBA" id="ARBA00023154"/>
    </source>
</evidence>
<dbReference type="Pfam" id="PF01113">
    <property type="entry name" value="DapB_N"/>
    <property type="match status" value="1"/>
</dbReference>
<dbReference type="InterPro" id="IPR022663">
    <property type="entry name" value="DapB_C"/>
</dbReference>
<protein>
    <recommendedName>
        <fullName evidence="10 13">4-hydroxy-tetrahydrodipicolinate reductase</fullName>
        <shortName evidence="13">HTPA reductase</shortName>
        <ecNumber evidence="10 13">1.17.1.8</ecNumber>
    </recommendedName>
</protein>
<evidence type="ECO:0000259" key="14">
    <source>
        <dbReference type="Pfam" id="PF01113"/>
    </source>
</evidence>
<dbReference type="EC" id="1.17.1.8" evidence="10 13"/>
<comment type="function">
    <text evidence="13">Catalyzes the conversion of 4-hydroxy-tetrahydrodipicolinate (HTPA) to tetrahydrodipicolinate.</text>
</comment>
<dbReference type="SUPFAM" id="SSF51735">
    <property type="entry name" value="NAD(P)-binding Rossmann-fold domains"/>
    <property type="match status" value="1"/>
</dbReference>
<evidence type="ECO:0000256" key="2">
    <source>
        <dbReference type="ARBA" id="ARBA00022490"/>
    </source>
</evidence>
<dbReference type="InterPro" id="IPR036291">
    <property type="entry name" value="NAD(P)-bd_dom_sf"/>
</dbReference>
<dbReference type="GO" id="GO:0019877">
    <property type="term" value="P:diaminopimelate biosynthetic process"/>
    <property type="evidence" value="ECO:0007669"/>
    <property type="project" value="UniProtKB-UniRule"/>
</dbReference>
<feature type="binding site" evidence="13">
    <location>
        <begin position="116"/>
        <end position="119"/>
    </location>
    <ligand>
        <name>NAD(+)</name>
        <dbReference type="ChEBI" id="CHEBI:57540"/>
    </ligand>
</feature>
<keyword evidence="8 13" id="KW-0457">Lysine biosynthesis</keyword>
<keyword evidence="6 13" id="KW-0560">Oxidoreductase</keyword>
<dbReference type="NCBIfam" id="TIGR00036">
    <property type="entry name" value="dapB"/>
    <property type="match status" value="1"/>
</dbReference>
<evidence type="ECO:0000313" key="16">
    <source>
        <dbReference type="EMBL" id="MBI4725801.1"/>
    </source>
</evidence>
<evidence type="ECO:0000256" key="9">
    <source>
        <dbReference type="ARBA" id="ARBA00037922"/>
    </source>
</evidence>
<dbReference type="HAMAP" id="MF_00102">
    <property type="entry name" value="DapB"/>
    <property type="match status" value="1"/>
</dbReference>
<dbReference type="PROSITE" id="PS01298">
    <property type="entry name" value="DAPB"/>
    <property type="match status" value="1"/>
</dbReference>
<evidence type="ECO:0000256" key="1">
    <source>
        <dbReference type="ARBA" id="ARBA00006642"/>
    </source>
</evidence>
<comment type="caution">
    <text evidence="16">The sequence shown here is derived from an EMBL/GenBank/DDBJ whole genome shotgun (WGS) entry which is preliminary data.</text>
</comment>
<evidence type="ECO:0000256" key="11">
    <source>
        <dbReference type="ARBA" id="ARBA00049080"/>
    </source>
</evidence>
<feature type="binding site" evidence="13">
    <location>
        <begin position="159"/>
        <end position="160"/>
    </location>
    <ligand>
        <name>(S)-2,3,4,5-tetrahydrodipicolinate</name>
        <dbReference type="ChEBI" id="CHEBI:16845"/>
    </ligand>
</feature>
<evidence type="ECO:0000256" key="5">
    <source>
        <dbReference type="ARBA" id="ARBA00022915"/>
    </source>
</evidence>
<keyword evidence="2 13" id="KW-0963">Cytoplasm</keyword>
<organism evidence="16 17">
    <name type="scientific">candidate division TA06 bacterium</name>
    <dbReference type="NCBI Taxonomy" id="2250710"/>
    <lineage>
        <taxon>Bacteria</taxon>
        <taxon>Bacteria division TA06</taxon>
    </lineage>
</organism>
<dbReference type="GO" id="GO:0050661">
    <property type="term" value="F:NADP binding"/>
    <property type="evidence" value="ECO:0007669"/>
    <property type="project" value="UniProtKB-UniRule"/>
</dbReference>
<dbReference type="GO" id="GO:0005737">
    <property type="term" value="C:cytoplasm"/>
    <property type="evidence" value="ECO:0007669"/>
    <property type="project" value="UniProtKB-SubCell"/>
</dbReference>
<dbReference type="CDD" id="cd02274">
    <property type="entry name" value="DHDPR_N"/>
    <property type="match status" value="1"/>
</dbReference>
<accession>A0A933I797</accession>
<dbReference type="GO" id="GO:0009089">
    <property type="term" value="P:lysine biosynthetic process via diaminopimelate"/>
    <property type="evidence" value="ECO:0007669"/>
    <property type="project" value="UniProtKB-UniRule"/>
</dbReference>
<dbReference type="FunFam" id="3.30.360.10:FF:000009">
    <property type="entry name" value="4-hydroxy-tetrahydrodipicolinate reductase"/>
    <property type="match status" value="1"/>
</dbReference>
<feature type="active site" description="Proton donor/acceptor" evidence="13">
    <location>
        <position position="149"/>
    </location>
</feature>
<comment type="similarity">
    <text evidence="1 13">Belongs to the DapB family.</text>
</comment>
<dbReference type="PIRSF" id="PIRSF000161">
    <property type="entry name" value="DHPR"/>
    <property type="match status" value="1"/>
</dbReference>
<comment type="pathway">
    <text evidence="9 13">Amino-acid biosynthesis; L-lysine biosynthesis via DAP pathway; (S)-tetrahydrodipicolinate from L-aspartate: step 4/4.</text>
</comment>
<dbReference type="InterPro" id="IPR022664">
    <property type="entry name" value="DapB_N_CS"/>
</dbReference>
<evidence type="ECO:0000256" key="7">
    <source>
        <dbReference type="ARBA" id="ARBA00023027"/>
    </source>
</evidence>
<dbReference type="PANTHER" id="PTHR20836">
    <property type="entry name" value="DIHYDRODIPICOLINATE REDUCTASE"/>
    <property type="match status" value="1"/>
</dbReference>
<dbReference type="Gene3D" id="3.40.50.720">
    <property type="entry name" value="NAD(P)-binding Rossmann-like Domain"/>
    <property type="match status" value="1"/>
</dbReference>
<reference evidence="16" key="1">
    <citation type="submission" date="2020-07" db="EMBL/GenBank/DDBJ databases">
        <title>Huge and variable diversity of episymbiotic CPR bacteria and DPANN archaea in groundwater ecosystems.</title>
        <authorList>
            <person name="He C.Y."/>
            <person name="Keren R."/>
            <person name="Whittaker M."/>
            <person name="Farag I.F."/>
            <person name="Doudna J."/>
            <person name="Cate J.H.D."/>
            <person name="Banfield J.F."/>
        </authorList>
    </citation>
    <scope>NUCLEOTIDE SEQUENCE</scope>
    <source>
        <strain evidence="16">NC_groundwater_1520_Pr4_B-0.1um_53_5</strain>
    </source>
</reference>
<comment type="caution">
    <text evidence="13">Was originally thought to be a dihydrodipicolinate reductase (DHDPR), catalyzing the conversion of dihydrodipicolinate to tetrahydrodipicolinate. However, it was shown in E.coli that the substrate of the enzymatic reaction is not dihydrodipicolinate (DHDP) but in fact (2S,4S)-4-hydroxy-2,3,4,5-tetrahydrodipicolinic acid (HTPA), the product released by the DapA-catalyzed reaction.</text>
</comment>
<dbReference type="GO" id="GO:0016726">
    <property type="term" value="F:oxidoreductase activity, acting on CH or CH2 groups, NAD or NADP as acceptor"/>
    <property type="evidence" value="ECO:0007669"/>
    <property type="project" value="UniProtKB-UniRule"/>
</dbReference>
<name>A0A933I797_UNCT6</name>
<keyword evidence="3 13" id="KW-0028">Amino-acid biosynthesis</keyword>
<keyword evidence="4 13" id="KW-0521">NADP</keyword>
<proteinExistence type="inferred from homology"/>
<evidence type="ECO:0000256" key="6">
    <source>
        <dbReference type="ARBA" id="ARBA00023002"/>
    </source>
</evidence>
<keyword evidence="7 13" id="KW-0520">NAD</keyword>
<comment type="subunit">
    <text evidence="13">Homotetramer.</text>
</comment>
<dbReference type="Proteomes" id="UP000736328">
    <property type="component" value="Unassembled WGS sequence"/>
</dbReference>
<comment type="catalytic activity">
    <reaction evidence="12 13">
        <text>(S)-2,3,4,5-tetrahydrodipicolinate + NAD(+) + H2O = (2S,4S)-4-hydroxy-2,3,4,5-tetrahydrodipicolinate + NADH + H(+)</text>
        <dbReference type="Rhea" id="RHEA:35323"/>
        <dbReference type="ChEBI" id="CHEBI:15377"/>
        <dbReference type="ChEBI" id="CHEBI:15378"/>
        <dbReference type="ChEBI" id="CHEBI:16845"/>
        <dbReference type="ChEBI" id="CHEBI:57540"/>
        <dbReference type="ChEBI" id="CHEBI:57945"/>
        <dbReference type="ChEBI" id="CHEBI:67139"/>
        <dbReference type="EC" id="1.17.1.8"/>
    </reaction>
</comment>
<feature type="binding site" evidence="13">
    <location>
        <position position="150"/>
    </location>
    <ligand>
        <name>(S)-2,3,4,5-tetrahydrodipicolinate</name>
        <dbReference type="ChEBI" id="CHEBI:16845"/>
    </ligand>
</feature>